<dbReference type="Proteomes" id="UP001141183">
    <property type="component" value="Unassembled WGS sequence"/>
</dbReference>
<evidence type="ECO:0000256" key="4">
    <source>
        <dbReference type="ARBA" id="ARBA00022692"/>
    </source>
</evidence>
<evidence type="ECO:0000256" key="7">
    <source>
        <dbReference type="ARBA" id="ARBA00023136"/>
    </source>
</evidence>
<name>A0A9X4B3V6_9CLOT</name>
<evidence type="ECO:0000256" key="6">
    <source>
        <dbReference type="ARBA" id="ARBA00022989"/>
    </source>
</evidence>
<dbReference type="GO" id="GO:0006508">
    <property type="term" value="P:proteolysis"/>
    <property type="evidence" value="ECO:0007669"/>
    <property type="project" value="UniProtKB-KW"/>
</dbReference>
<dbReference type="AlphaFoldDB" id="A0A9X4B3V6"/>
<evidence type="ECO:0000256" key="2">
    <source>
        <dbReference type="ARBA" id="ARBA00022654"/>
    </source>
</evidence>
<feature type="transmembrane region" description="Helical" evidence="8">
    <location>
        <begin position="175"/>
        <end position="204"/>
    </location>
</feature>
<evidence type="ECO:0000256" key="1">
    <source>
        <dbReference type="ARBA" id="ARBA00022475"/>
    </source>
</evidence>
<proteinExistence type="predicted"/>
<dbReference type="GO" id="GO:0009372">
    <property type="term" value="P:quorum sensing"/>
    <property type="evidence" value="ECO:0007669"/>
    <property type="project" value="UniProtKB-KW"/>
</dbReference>
<organism evidence="9 10">
    <name type="scientific">Clostridium tertium</name>
    <dbReference type="NCBI Taxonomy" id="1559"/>
    <lineage>
        <taxon>Bacteria</taxon>
        <taxon>Bacillati</taxon>
        <taxon>Bacillota</taxon>
        <taxon>Clostridia</taxon>
        <taxon>Eubacteriales</taxon>
        <taxon>Clostridiaceae</taxon>
        <taxon>Clostridium</taxon>
    </lineage>
</organism>
<gene>
    <name evidence="9" type="ORF">NE398_18150</name>
</gene>
<protein>
    <submittedName>
        <fullName evidence="9">Accessory gene regulator B family protein</fullName>
    </submittedName>
</protein>
<evidence type="ECO:0000313" key="9">
    <source>
        <dbReference type="EMBL" id="MDC4242061.1"/>
    </source>
</evidence>
<dbReference type="InterPro" id="IPR006741">
    <property type="entry name" value="AgrB"/>
</dbReference>
<dbReference type="InterPro" id="IPR036259">
    <property type="entry name" value="MFS_trans_sf"/>
</dbReference>
<keyword evidence="4 8" id="KW-0812">Transmembrane</keyword>
<accession>A0A9X4B3V6</accession>
<dbReference type="SMART" id="SM00793">
    <property type="entry name" value="AgrB"/>
    <property type="match status" value="1"/>
</dbReference>
<sequence>MNLELLCKNISYNLKKELNLDDDKRSVIEYGLYAVIHMAISILTVAIFGKIFGVMYEALIISFVEAILRKYSGGVHASTPFNCILIGIIVAVLPGYLIKSINLNINYIVFIGAITYIISLIIIYKLAPVDSPNKPIKKEQKIKKLKKSSLIVLSIYMIIVCYNIVMYYISNSQIFLIYSVCICAGILWQVFTLTRYGHILVGILDSLLIKIMKMIGVEKNEKIKQ</sequence>
<dbReference type="EMBL" id="JAMRYU010000023">
    <property type="protein sequence ID" value="MDC4242061.1"/>
    <property type="molecule type" value="Genomic_DNA"/>
</dbReference>
<evidence type="ECO:0000256" key="3">
    <source>
        <dbReference type="ARBA" id="ARBA00022670"/>
    </source>
</evidence>
<keyword evidence="1" id="KW-1003">Cell membrane</keyword>
<evidence type="ECO:0000313" key="10">
    <source>
        <dbReference type="Proteomes" id="UP001141183"/>
    </source>
</evidence>
<dbReference type="GO" id="GO:0008233">
    <property type="term" value="F:peptidase activity"/>
    <property type="evidence" value="ECO:0007669"/>
    <property type="project" value="UniProtKB-KW"/>
</dbReference>
<feature type="transmembrane region" description="Helical" evidence="8">
    <location>
        <begin position="148"/>
        <end position="169"/>
    </location>
</feature>
<keyword evidence="2" id="KW-0673">Quorum sensing</keyword>
<keyword evidence="10" id="KW-1185">Reference proteome</keyword>
<feature type="transmembrane region" description="Helical" evidence="8">
    <location>
        <begin position="30"/>
        <end position="56"/>
    </location>
</feature>
<feature type="transmembrane region" description="Helical" evidence="8">
    <location>
        <begin position="77"/>
        <end position="98"/>
    </location>
</feature>
<dbReference type="SUPFAM" id="SSF103473">
    <property type="entry name" value="MFS general substrate transporter"/>
    <property type="match status" value="1"/>
</dbReference>
<dbReference type="RefSeq" id="WP_272470681.1">
    <property type="nucleotide sequence ID" value="NZ_JAMRYU010000023.1"/>
</dbReference>
<dbReference type="Pfam" id="PF04647">
    <property type="entry name" value="AgrB"/>
    <property type="match status" value="1"/>
</dbReference>
<evidence type="ECO:0000256" key="5">
    <source>
        <dbReference type="ARBA" id="ARBA00022801"/>
    </source>
</evidence>
<keyword evidence="3" id="KW-0645">Protease</keyword>
<keyword evidence="5" id="KW-0378">Hydrolase</keyword>
<reference evidence="9" key="1">
    <citation type="submission" date="2022-05" db="EMBL/GenBank/DDBJ databases">
        <title>Draft genome sequence of Clostridium tertium strain CP3 isolated from Peru.</title>
        <authorList>
            <person name="Hurtado R."/>
            <person name="Lima L."/>
            <person name="Sousa T."/>
            <person name="Jaiswal A.K."/>
            <person name="Tiwari S."/>
            <person name="Maturrano L."/>
            <person name="Brenig B."/>
            <person name="Azevedo V."/>
        </authorList>
    </citation>
    <scope>NUCLEOTIDE SEQUENCE</scope>
    <source>
        <strain evidence="9">CP3</strain>
    </source>
</reference>
<feature type="transmembrane region" description="Helical" evidence="8">
    <location>
        <begin position="104"/>
        <end position="127"/>
    </location>
</feature>
<dbReference type="GO" id="GO:0016020">
    <property type="term" value="C:membrane"/>
    <property type="evidence" value="ECO:0007669"/>
    <property type="project" value="InterPro"/>
</dbReference>
<comment type="caution">
    <text evidence="9">The sequence shown here is derived from an EMBL/GenBank/DDBJ whole genome shotgun (WGS) entry which is preliminary data.</text>
</comment>
<keyword evidence="7 8" id="KW-0472">Membrane</keyword>
<keyword evidence="6 8" id="KW-1133">Transmembrane helix</keyword>
<evidence type="ECO:0000256" key="8">
    <source>
        <dbReference type="SAM" id="Phobius"/>
    </source>
</evidence>